<dbReference type="EMBL" id="LR536450">
    <property type="protein sequence ID" value="VFU10258.1"/>
    <property type="molecule type" value="Genomic_DNA"/>
</dbReference>
<gene>
    <name evidence="3" type="ORF">MTUNDRAET4_3371</name>
</gene>
<name>A0A4U8Z476_METTU</name>
<evidence type="ECO:0000313" key="3">
    <source>
        <dbReference type="EMBL" id="VFU10258.1"/>
    </source>
</evidence>
<evidence type="ECO:0000313" key="4">
    <source>
        <dbReference type="Proteomes" id="UP000294360"/>
    </source>
</evidence>
<dbReference type="CDD" id="cd19607">
    <property type="entry name" value="GTA_TIM-barrel-like"/>
    <property type="match status" value="1"/>
</dbReference>
<evidence type="ECO:0000259" key="2">
    <source>
        <dbReference type="Pfam" id="PF13547"/>
    </source>
</evidence>
<dbReference type="KEGG" id="mtun:MTUNDRAET4_3371"/>
<dbReference type="Proteomes" id="UP000294360">
    <property type="component" value="Chromosome"/>
</dbReference>
<dbReference type="Pfam" id="PF09343">
    <property type="entry name" value="DUF2460"/>
    <property type="match status" value="1"/>
</dbReference>
<dbReference type="InterPro" id="IPR025195">
    <property type="entry name" value="GTA_TIM_dom"/>
</dbReference>
<reference evidence="3 4" key="1">
    <citation type="submission" date="2019-03" db="EMBL/GenBank/DDBJ databases">
        <authorList>
            <person name="Kox A.R. M."/>
        </authorList>
    </citation>
    <scope>NUCLEOTIDE SEQUENCE [LARGE SCALE GENOMIC DNA]</scope>
    <source>
        <strain evidence="3">MTUNDRAET4 annotated genome</strain>
    </source>
</reference>
<feature type="domain" description="DUF2460" evidence="1">
    <location>
        <begin position="640"/>
        <end position="716"/>
    </location>
</feature>
<evidence type="ECO:0000259" key="1">
    <source>
        <dbReference type="Pfam" id="PF09343"/>
    </source>
</evidence>
<dbReference type="Gene3D" id="3.20.20.80">
    <property type="entry name" value="Glycosidases"/>
    <property type="match status" value="1"/>
</dbReference>
<dbReference type="Pfam" id="PF13547">
    <property type="entry name" value="GTA_TIM"/>
    <property type="match status" value="1"/>
</dbReference>
<sequence>MGYITWAISKESICSPPRGEWTYDATPYLGRRVTELALTPINTYFASGGQRTDLDYSIDQLQAEFPDCETVAIVVAWFGDSVDASSCRIYPSTTYIGGVFEKWDGAGWAPDVWRCSGLTQTSPELIPISSNGASFNYGGTPSDQSIVRCIRDMKARGLRVVFYPFLLMDAPGFPWRGRIAYQSDDVSSGASAAAANFLGAATAAQFVRDTANLTVAYTGATTDYSFRRMILHYANLCVVGGGVDLFLLGSELRGLETIRGPAWTKAGTRDASGAAVWDYPFVSGLMTLCDDVRSVFDQAGLTKDETGLHNLISYAADWSAWMGYQHPAADGQWPHLDQLWAHENIDLVCFDNYLPLSDWTTGGGGIDAGNWASPRPSSWPPPDVSSVGLGLTGPPTLTSKAYLKANIEGGEKFNWFYGDSTNLGRGLDPNGTDLRVSLPRGDRLAQDRQPYYANQELLANKKLRWWWNNSHRAIYDDGDGNGFAAHGPSTAWTAQSKPITFTEYGFPTCDRATNQPNVFFDAKSSESATPFWSVWQPAEVGGYAPAEDANLTLLALQAIYEYWVEDGQNETSAAGVKMIEPTFMSAWNWDARPFPAFPARSDVWGDAANWPSGNWLSGKGPFIPPPVLDLAPTPASPPSFPTLNGQSWSVHYKPSFSTVATERASGRASRVARMATAVWEIELSFDALRMDDVHHDLEVLAGFYESARGQTTPFAFPVSPALGLGPTVLCRFADDQADLEAFMNQIWQAKTVVLRTVKV</sequence>
<feature type="domain" description="GTA TIM-barrel-like" evidence="2">
    <location>
        <begin position="224"/>
        <end position="598"/>
    </location>
</feature>
<dbReference type="InterPro" id="IPR011740">
    <property type="entry name" value="DUF2460"/>
</dbReference>
<dbReference type="AlphaFoldDB" id="A0A4U8Z476"/>
<organism evidence="3 4">
    <name type="scientific">Methylocella tundrae</name>
    <dbReference type="NCBI Taxonomy" id="227605"/>
    <lineage>
        <taxon>Bacteria</taxon>
        <taxon>Pseudomonadati</taxon>
        <taxon>Pseudomonadota</taxon>
        <taxon>Alphaproteobacteria</taxon>
        <taxon>Hyphomicrobiales</taxon>
        <taxon>Beijerinckiaceae</taxon>
        <taxon>Methylocella</taxon>
    </lineage>
</organism>
<accession>A0A4U8Z476</accession>
<protein>
    <submittedName>
        <fullName evidence="3">Uncharacterized protein</fullName>
    </submittedName>
</protein>
<proteinExistence type="predicted"/>